<dbReference type="Pfam" id="PF04794">
    <property type="entry name" value="YdjC"/>
    <property type="match status" value="1"/>
</dbReference>
<evidence type="ECO:0000313" key="6">
    <source>
        <dbReference type="EMBL" id="RKH37394.1"/>
    </source>
</evidence>
<accession>A0A3A8NDE5</accession>
<comment type="cofactor">
    <cofactor evidence="1">
        <name>Mg(2+)</name>
        <dbReference type="ChEBI" id="CHEBI:18420"/>
    </cofactor>
</comment>
<keyword evidence="7" id="KW-1185">Reference proteome</keyword>
<reference evidence="7" key="1">
    <citation type="submission" date="2018-09" db="EMBL/GenBank/DDBJ databases">
        <authorList>
            <person name="Livingstone P.G."/>
            <person name="Whitworth D.E."/>
        </authorList>
    </citation>
    <scope>NUCLEOTIDE SEQUENCE [LARGE SCALE GENOMIC DNA]</scope>
    <source>
        <strain evidence="7">CA051B</strain>
    </source>
</reference>
<dbReference type="GO" id="GO:0016787">
    <property type="term" value="F:hydrolase activity"/>
    <property type="evidence" value="ECO:0007669"/>
    <property type="project" value="UniProtKB-KW"/>
</dbReference>
<proteinExistence type="predicted"/>
<evidence type="ECO:0000256" key="1">
    <source>
        <dbReference type="ARBA" id="ARBA00001946"/>
    </source>
</evidence>
<evidence type="ECO:0000256" key="4">
    <source>
        <dbReference type="ARBA" id="ARBA00022842"/>
    </source>
</evidence>
<comment type="caution">
    <text evidence="6">The sequence shown here is derived from an EMBL/GenBank/DDBJ whole genome shotgun (WGS) entry which is preliminary data.</text>
</comment>
<protein>
    <recommendedName>
        <fullName evidence="8">ChbG/HpnK family deacetylase</fullName>
    </recommendedName>
</protein>
<gene>
    <name evidence="6" type="ORF">D7V93_42115</name>
</gene>
<evidence type="ECO:0008006" key="8">
    <source>
        <dbReference type="Google" id="ProtNLM"/>
    </source>
</evidence>
<dbReference type="SUPFAM" id="SSF88713">
    <property type="entry name" value="Glycoside hydrolase/deacetylase"/>
    <property type="match status" value="1"/>
</dbReference>
<keyword evidence="2" id="KW-0479">Metal-binding</keyword>
<feature type="non-terminal residue" evidence="6">
    <location>
        <position position="1"/>
    </location>
</feature>
<sequence length="81" mass="8374">SAGGVFEAGRLDEAALLSVLDALPAGDFELGCHPGEGAPHVPEDPAWRYGWDAELAALTSPRVKAKLAERDIALSSYGALG</sequence>
<evidence type="ECO:0000313" key="7">
    <source>
        <dbReference type="Proteomes" id="UP000272888"/>
    </source>
</evidence>
<dbReference type="InterPro" id="IPR006879">
    <property type="entry name" value="YdjC-like"/>
</dbReference>
<keyword evidence="5" id="KW-0119">Carbohydrate metabolism</keyword>
<dbReference type="EMBL" id="RAWB01000923">
    <property type="protein sequence ID" value="RKH37394.1"/>
    <property type="molecule type" value="Genomic_DNA"/>
</dbReference>
<dbReference type="Gene3D" id="3.20.20.370">
    <property type="entry name" value="Glycoside hydrolase/deacetylase"/>
    <property type="match status" value="1"/>
</dbReference>
<dbReference type="GO" id="GO:0005975">
    <property type="term" value="P:carbohydrate metabolic process"/>
    <property type="evidence" value="ECO:0007669"/>
    <property type="project" value="InterPro"/>
</dbReference>
<organism evidence="6 7">
    <name type="scientific">Corallococcus llansteffanensis</name>
    <dbReference type="NCBI Taxonomy" id="2316731"/>
    <lineage>
        <taxon>Bacteria</taxon>
        <taxon>Pseudomonadati</taxon>
        <taxon>Myxococcota</taxon>
        <taxon>Myxococcia</taxon>
        <taxon>Myxococcales</taxon>
        <taxon>Cystobacterineae</taxon>
        <taxon>Myxococcaceae</taxon>
        <taxon>Corallococcus</taxon>
    </lineage>
</organism>
<keyword evidence="3" id="KW-0378">Hydrolase</keyword>
<dbReference type="InterPro" id="IPR011330">
    <property type="entry name" value="Glyco_hydro/deAcase_b/a-brl"/>
</dbReference>
<dbReference type="GO" id="GO:0046872">
    <property type="term" value="F:metal ion binding"/>
    <property type="evidence" value="ECO:0007669"/>
    <property type="project" value="UniProtKB-KW"/>
</dbReference>
<evidence type="ECO:0000256" key="3">
    <source>
        <dbReference type="ARBA" id="ARBA00022801"/>
    </source>
</evidence>
<dbReference type="AlphaFoldDB" id="A0A3A8NDE5"/>
<keyword evidence="4" id="KW-0460">Magnesium</keyword>
<evidence type="ECO:0000256" key="5">
    <source>
        <dbReference type="ARBA" id="ARBA00023277"/>
    </source>
</evidence>
<dbReference type="Proteomes" id="UP000272888">
    <property type="component" value="Unassembled WGS sequence"/>
</dbReference>
<dbReference type="RefSeq" id="WP_341870999.1">
    <property type="nucleotide sequence ID" value="NZ_RAWB01000923.1"/>
</dbReference>
<name>A0A3A8NDE5_9BACT</name>
<evidence type="ECO:0000256" key="2">
    <source>
        <dbReference type="ARBA" id="ARBA00022723"/>
    </source>
</evidence>